<dbReference type="EMBL" id="CAJMWS010000094">
    <property type="protein sequence ID" value="CAE6360662.1"/>
    <property type="molecule type" value="Genomic_DNA"/>
</dbReference>
<feature type="coiled-coil region" evidence="1">
    <location>
        <begin position="233"/>
        <end position="260"/>
    </location>
</feature>
<dbReference type="InterPro" id="IPR000719">
    <property type="entry name" value="Prot_kinase_dom"/>
</dbReference>
<dbReference type="GO" id="GO:0005524">
    <property type="term" value="F:ATP binding"/>
    <property type="evidence" value="ECO:0007669"/>
    <property type="project" value="InterPro"/>
</dbReference>
<feature type="compositionally biased region" description="Basic and acidic residues" evidence="2">
    <location>
        <begin position="44"/>
        <end position="62"/>
    </location>
</feature>
<protein>
    <recommendedName>
        <fullName evidence="3">Protein kinase domain-containing protein</fullName>
    </recommendedName>
</protein>
<dbReference type="InterPro" id="IPR051681">
    <property type="entry name" value="Ser/Thr_Kinases-Pseudokinases"/>
</dbReference>
<proteinExistence type="predicted"/>
<feature type="domain" description="Protein kinase" evidence="3">
    <location>
        <begin position="278"/>
        <end position="567"/>
    </location>
</feature>
<dbReference type="GO" id="GO:0004674">
    <property type="term" value="F:protein serine/threonine kinase activity"/>
    <property type="evidence" value="ECO:0007669"/>
    <property type="project" value="TreeGrafter"/>
</dbReference>
<dbReference type="InterPro" id="IPR011009">
    <property type="entry name" value="Kinase-like_dom_sf"/>
</dbReference>
<dbReference type="SUPFAM" id="SSF56112">
    <property type="entry name" value="Protein kinase-like (PK-like)"/>
    <property type="match status" value="1"/>
</dbReference>
<dbReference type="PROSITE" id="PS50011">
    <property type="entry name" value="PROTEIN_KINASE_DOM"/>
    <property type="match status" value="1"/>
</dbReference>
<feature type="region of interest" description="Disordered" evidence="2">
    <location>
        <begin position="30"/>
        <end position="62"/>
    </location>
</feature>
<accession>A0A8H2WEB0</accession>
<evidence type="ECO:0000256" key="1">
    <source>
        <dbReference type="SAM" id="Coils"/>
    </source>
</evidence>
<organism evidence="4 5">
    <name type="scientific">Rhizoctonia solani</name>
    <dbReference type="NCBI Taxonomy" id="456999"/>
    <lineage>
        <taxon>Eukaryota</taxon>
        <taxon>Fungi</taxon>
        <taxon>Dikarya</taxon>
        <taxon>Basidiomycota</taxon>
        <taxon>Agaricomycotina</taxon>
        <taxon>Agaricomycetes</taxon>
        <taxon>Cantharellales</taxon>
        <taxon>Ceratobasidiaceae</taxon>
        <taxon>Rhizoctonia</taxon>
    </lineage>
</organism>
<evidence type="ECO:0000256" key="2">
    <source>
        <dbReference type="SAM" id="MobiDB-lite"/>
    </source>
</evidence>
<evidence type="ECO:0000259" key="3">
    <source>
        <dbReference type="PROSITE" id="PS50011"/>
    </source>
</evidence>
<gene>
    <name evidence="4" type="ORF">RDB_LOCUS18665</name>
</gene>
<dbReference type="AlphaFoldDB" id="A0A8H2WEB0"/>
<comment type="caution">
    <text evidence="4">The sequence shown here is derived from an EMBL/GenBank/DDBJ whole genome shotgun (WGS) entry which is preliminary data.</text>
</comment>
<dbReference type="Pfam" id="PF07714">
    <property type="entry name" value="PK_Tyr_Ser-Thr"/>
    <property type="match status" value="1"/>
</dbReference>
<dbReference type="PANTHER" id="PTHR44329">
    <property type="entry name" value="SERINE/THREONINE-PROTEIN KINASE TNNI3K-RELATED"/>
    <property type="match status" value="1"/>
</dbReference>
<evidence type="ECO:0000313" key="5">
    <source>
        <dbReference type="Proteomes" id="UP000663846"/>
    </source>
</evidence>
<dbReference type="InterPro" id="IPR001245">
    <property type="entry name" value="Ser-Thr/Tyr_kinase_cat_dom"/>
</dbReference>
<dbReference type="Gene3D" id="1.10.510.10">
    <property type="entry name" value="Transferase(Phosphotransferase) domain 1"/>
    <property type="match status" value="1"/>
</dbReference>
<evidence type="ECO:0000313" key="4">
    <source>
        <dbReference type="EMBL" id="CAE6360662.1"/>
    </source>
</evidence>
<name>A0A8H2WEB0_9AGAM</name>
<reference evidence="4" key="1">
    <citation type="submission" date="2021-01" db="EMBL/GenBank/DDBJ databases">
        <authorList>
            <person name="Kaushik A."/>
        </authorList>
    </citation>
    <scope>NUCLEOTIDE SEQUENCE</scope>
    <source>
        <strain evidence="4">AG1-1C</strain>
    </source>
</reference>
<sequence>MSRFFSSLFASKPKSKAERFGLKGGVLVVDTPSPVPSVNDAPPEPEHPEDQVLFEGDGHDSIPIRDSDDELGPVPPVPIEVSGGIVDSVAHLDIIPGIQEIRTLMKEVLNHLQGDSKIMAEIKVLESDCEFLFDRMQNLNSTSPELNDEVMRMRKYAPERFLLVMRLTASFRELTNTLAHLNHFGTSPAAKARSRLTILKRTERCRIAVERIQKKLQLVQGTEILNIQQQMLVQQTRTSSSNLQREIQASEEELQRIMRQHTKKIIPREMILSEQIVYRGNTSHSDGKRFNVYKGELMNGEKVAIKISGQNPSLHDDEGRNFGRRILRHATTWQSFDSKYILPFLGMGVEITKAEEPGARDYFRVYFVSPWIPDGDAVNFIRNGHQQGLHVDVAKIVHDVALGLKYLHEMDEPCIHGSLRGENVLIKMDGGIEQGCLNGFALTKRQIRNQPPPALTGEDGICRWKAPEIVDSLSNDPPMDPPSDIWSWAMTALQLYSGLEPYHQHVKDFKICREITSGKTPKREDYPDFDKYAPLPDKTWELFEKCWNMEPEERPKIKDVVDELAKINAEANPDCN</sequence>
<keyword evidence="1" id="KW-0175">Coiled coil</keyword>
<dbReference type="Proteomes" id="UP000663846">
    <property type="component" value="Unassembled WGS sequence"/>
</dbReference>